<dbReference type="InterPro" id="IPR036388">
    <property type="entry name" value="WH-like_DNA-bd_sf"/>
</dbReference>
<comment type="caution">
    <text evidence="5">The sequence shown here is derived from an EMBL/GenBank/DDBJ whole genome shotgun (WGS) entry which is preliminary data.</text>
</comment>
<evidence type="ECO:0000313" key="6">
    <source>
        <dbReference type="Proteomes" id="UP000015531"/>
    </source>
</evidence>
<dbReference type="GO" id="GO:0003677">
    <property type="term" value="F:DNA binding"/>
    <property type="evidence" value="ECO:0007669"/>
    <property type="project" value="UniProtKB-KW"/>
</dbReference>
<keyword evidence="2" id="KW-0238">DNA-binding</keyword>
<dbReference type="Gene3D" id="1.10.10.10">
    <property type="entry name" value="Winged helix-like DNA-binding domain superfamily/Winged helix DNA-binding domain"/>
    <property type="match status" value="1"/>
</dbReference>
<evidence type="ECO:0000256" key="1">
    <source>
        <dbReference type="ARBA" id="ARBA00023015"/>
    </source>
</evidence>
<name>T0HF35_9SPHN</name>
<dbReference type="PROSITE" id="PS50995">
    <property type="entry name" value="HTH_MARR_2"/>
    <property type="match status" value="1"/>
</dbReference>
<protein>
    <recommendedName>
        <fullName evidence="4">HTH marR-type domain-containing protein</fullName>
    </recommendedName>
</protein>
<dbReference type="Proteomes" id="UP000015531">
    <property type="component" value="Unassembled WGS sequence"/>
</dbReference>
<dbReference type="PRINTS" id="PR00598">
    <property type="entry name" value="HTHMARR"/>
</dbReference>
<sequence length="156" mass="17313">MAKSPALSFLAFTTSLQPVRRVWIQAVTLVAANFDVPVPISSAVIMVTRAGEDGIRQGALAEEVGVNHGAMVRIVDQAEAAGYLERRGYGQDRRIRIIHATDKGRALGARLEEEFVRLRKSLLADIPLEEIETATRVLRLFERRITDFLQSGEADR</sequence>
<evidence type="ECO:0000313" key="5">
    <source>
        <dbReference type="EMBL" id="EQB14966.1"/>
    </source>
</evidence>
<keyword evidence="1" id="KW-0805">Transcription regulation</keyword>
<evidence type="ECO:0000256" key="3">
    <source>
        <dbReference type="ARBA" id="ARBA00023163"/>
    </source>
</evidence>
<evidence type="ECO:0000259" key="4">
    <source>
        <dbReference type="PROSITE" id="PS50995"/>
    </source>
</evidence>
<dbReference type="PATRIC" id="fig|1331060.3.peg.2358"/>
<reference evidence="5 6" key="1">
    <citation type="journal article" date="2013" name="Genome Announc.">
        <title>Draft Genome Sequence of Sphingobium lactosutens Strain DS20T, Isolated from a Hexachlorocyclohexane Dumpsite.</title>
        <authorList>
            <person name="Kumar R."/>
            <person name="Dwivedi V."/>
            <person name="Negi V."/>
            <person name="Khurana J.P."/>
            <person name="Lal R."/>
        </authorList>
    </citation>
    <scope>NUCLEOTIDE SEQUENCE [LARGE SCALE GENOMIC DNA]</scope>
    <source>
        <strain evidence="5 6">DS20</strain>
    </source>
</reference>
<dbReference type="Pfam" id="PF12802">
    <property type="entry name" value="MarR_2"/>
    <property type="match status" value="1"/>
</dbReference>
<evidence type="ECO:0000256" key="2">
    <source>
        <dbReference type="ARBA" id="ARBA00023125"/>
    </source>
</evidence>
<dbReference type="GO" id="GO:0003700">
    <property type="term" value="F:DNA-binding transcription factor activity"/>
    <property type="evidence" value="ECO:0007669"/>
    <property type="project" value="InterPro"/>
</dbReference>
<feature type="domain" description="HTH marR-type" evidence="4">
    <location>
        <begin position="1"/>
        <end position="143"/>
    </location>
</feature>
<gene>
    <name evidence="5" type="ORF">RLDS_12405</name>
</gene>
<dbReference type="eggNOG" id="COG1846">
    <property type="taxonomic scope" value="Bacteria"/>
</dbReference>
<dbReference type="InterPro" id="IPR000835">
    <property type="entry name" value="HTH_MarR-typ"/>
</dbReference>
<dbReference type="OrthoDB" id="7427954at2"/>
<keyword evidence="6" id="KW-1185">Reference proteome</keyword>
<accession>T0HF35</accession>
<dbReference type="RefSeq" id="WP_021226162.1">
    <property type="nucleotide sequence ID" value="NZ_ATDP01000089.1"/>
</dbReference>
<dbReference type="SMART" id="SM00347">
    <property type="entry name" value="HTH_MARR"/>
    <property type="match status" value="1"/>
</dbReference>
<proteinExistence type="predicted"/>
<dbReference type="SUPFAM" id="SSF46785">
    <property type="entry name" value="Winged helix' DNA-binding domain"/>
    <property type="match status" value="1"/>
</dbReference>
<dbReference type="PANTHER" id="PTHR33164">
    <property type="entry name" value="TRANSCRIPTIONAL REGULATOR, MARR FAMILY"/>
    <property type="match status" value="1"/>
</dbReference>
<dbReference type="PANTHER" id="PTHR33164:SF64">
    <property type="entry name" value="TRANSCRIPTIONAL REGULATOR SLYA"/>
    <property type="match status" value="1"/>
</dbReference>
<keyword evidence="3" id="KW-0804">Transcription</keyword>
<dbReference type="EMBL" id="ATDP01000089">
    <property type="protein sequence ID" value="EQB14966.1"/>
    <property type="molecule type" value="Genomic_DNA"/>
</dbReference>
<dbReference type="InterPro" id="IPR039422">
    <property type="entry name" value="MarR/SlyA-like"/>
</dbReference>
<dbReference type="InterPro" id="IPR036390">
    <property type="entry name" value="WH_DNA-bd_sf"/>
</dbReference>
<dbReference type="AlphaFoldDB" id="T0HF35"/>
<dbReference type="GO" id="GO:0006950">
    <property type="term" value="P:response to stress"/>
    <property type="evidence" value="ECO:0007669"/>
    <property type="project" value="TreeGrafter"/>
</dbReference>
<organism evidence="5 6">
    <name type="scientific">Sphingobium lactosutens DS20</name>
    <dbReference type="NCBI Taxonomy" id="1331060"/>
    <lineage>
        <taxon>Bacteria</taxon>
        <taxon>Pseudomonadati</taxon>
        <taxon>Pseudomonadota</taxon>
        <taxon>Alphaproteobacteria</taxon>
        <taxon>Sphingomonadales</taxon>
        <taxon>Sphingomonadaceae</taxon>
        <taxon>Sphingobium</taxon>
    </lineage>
</organism>